<evidence type="ECO:0000313" key="1">
    <source>
        <dbReference type="EMBL" id="QDH80503.1"/>
    </source>
</evidence>
<gene>
    <name evidence="1" type="ORF">FKX85_16220</name>
</gene>
<dbReference type="OrthoDB" id="822648at2"/>
<keyword evidence="2" id="KW-1185">Reference proteome</keyword>
<dbReference type="RefSeq" id="WP_141615736.1">
    <property type="nucleotide sequence ID" value="NZ_CP041253.1"/>
</dbReference>
<evidence type="ECO:0000313" key="2">
    <source>
        <dbReference type="Proteomes" id="UP000316614"/>
    </source>
</evidence>
<dbReference type="Proteomes" id="UP000316614">
    <property type="component" value="Chromosome"/>
</dbReference>
<dbReference type="Pfam" id="PF13646">
    <property type="entry name" value="HEAT_2"/>
    <property type="match status" value="1"/>
</dbReference>
<dbReference type="AlphaFoldDB" id="A0A514CL04"/>
<accession>A0A514CL04</accession>
<dbReference type="InterPro" id="IPR011989">
    <property type="entry name" value="ARM-like"/>
</dbReference>
<sequence>MAQDIDLLIQKMCDKQEEEAFNYADQLAEIGGKEVLERLVEVLKGEDMESAYLAARGLAAMENNDAALDPLLEVIHDKQNKMRNGTFVQSLEGFDLSDKFVDILRVYLFGNFKASLLAKEYLDYTEFEITPRVIRKAEKHWKHFQNNSANDQEYDIKKQEIEEILGEMRGMFDE</sequence>
<dbReference type="KEGG" id="echi:FKX85_16220"/>
<reference evidence="1 2" key="1">
    <citation type="submission" date="2019-06" db="EMBL/GenBank/DDBJ databases">
        <title>Echinicola alkalisoli sp. nov. isolated from saline soil.</title>
        <authorList>
            <person name="Sun J.-Q."/>
            <person name="Xu L."/>
        </authorList>
    </citation>
    <scope>NUCLEOTIDE SEQUENCE [LARGE SCALE GENOMIC DNA]</scope>
    <source>
        <strain evidence="1 2">LN3S3</strain>
    </source>
</reference>
<dbReference type="EMBL" id="CP041253">
    <property type="protein sequence ID" value="QDH80503.1"/>
    <property type="molecule type" value="Genomic_DNA"/>
</dbReference>
<name>A0A514CL04_9BACT</name>
<dbReference type="InterPro" id="IPR016024">
    <property type="entry name" value="ARM-type_fold"/>
</dbReference>
<dbReference type="Gene3D" id="1.25.10.10">
    <property type="entry name" value="Leucine-rich Repeat Variant"/>
    <property type="match status" value="1"/>
</dbReference>
<protein>
    <submittedName>
        <fullName evidence="1">HEAT repeat domain-containing protein</fullName>
    </submittedName>
</protein>
<dbReference type="SUPFAM" id="SSF48371">
    <property type="entry name" value="ARM repeat"/>
    <property type="match status" value="1"/>
</dbReference>
<proteinExistence type="predicted"/>
<organism evidence="1 2">
    <name type="scientific">Echinicola soli</name>
    <dbReference type="NCBI Taxonomy" id="2591634"/>
    <lineage>
        <taxon>Bacteria</taxon>
        <taxon>Pseudomonadati</taxon>
        <taxon>Bacteroidota</taxon>
        <taxon>Cytophagia</taxon>
        <taxon>Cytophagales</taxon>
        <taxon>Cyclobacteriaceae</taxon>
        <taxon>Echinicola</taxon>
    </lineage>
</organism>